<evidence type="ECO:0000313" key="1">
    <source>
        <dbReference type="EMBL" id="PWN48435.1"/>
    </source>
</evidence>
<accession>A0ACD0NRR5</accession>
<sequence>MLGEQGAGDKPGMVSPEKMFSHLSADVQKVLEDPEAQAAWLEEYIPGSEEEKRMVRKIDRNMMPMLWVMYVLNYIDRTNIGNAKVQGLAKDLKLDDNGYSVALLIFFVGYLLFEVPSNMILSRTKPSIYLPAIMFIWGCMTIAVKGVNNGPSLVALRFFLGIVESGFFPGVLFLLSSWYKREELSKRFAIFYSASIISGAFGGLLAGGVIEGMEGLGGVRGWKWLFIIEGLATVVVAVIAVFVLPNYPRSTKWLTPRERAIATKRLMLESPGGLEGKQLSHKAGLMLAVKDWKTWAFTVGYMCIAGAGTISYFIPSIVGQLGYKGRDAQWFSCPPYAVALVFSLATNFHADYRRERAFHATIPITLAGIFCIVQAIHVSPTAGYVLLCFVAAGIWTALPVFLAYVTTVLGDPPEKRAVAIAIVNSLGNFASVYGSFLWPSTTAPKYTQGWSVSAGFCMLAAAICMLIRFKVGPMKVLDNEEAVRRVEEDVQNQEEGSSYAEESRHHASNDMEDNKQAKGEGVIYTTSDSR</sequence>
<name>A0ACD0NRR5_9BASI</name>
<evidence type="ECO:0000313" key="2">
    <source>
        <dbReference type="Proteomes" id="UP000245626"/>
    </source>
</evidence>
<gene>
    <name evidence="1" type="ORF">IE53DRAFT_389370</name>
</gene>
<proteinExistence type="predicted"/>
<reference evidence="1 2" key="1">
    <citation type="journal article" date="2018" name="Mol. Biol. Evol.">
        <title>Broad Genomic Sampling Reveals a Smut Pathogenic Ancestry of the Fungal Clade Ustilaginomycotina.</title>
        <authorList>
            <person name="Kijpornyongpan T."/>
            <person name="Mondo S.J."/>
            <person name="Barry K."/>
            <person name="Sandor L."/>
            <person name="Lee J."/>
            <person name="Lipzen A."/>
            <person name="Pangilinan J."/>
            <person name="LaButti K."/>
            <person name="Hainaut M."/>
            <person name="Henrissat B."/>
            <person name="Grigoriev I.V."/>
            <person name="Spatafora J.W."/>
            <person name="Aime M.C."/>
        </authorList>
    </citation>
    <scope>NUCLEOTIDE SEQUENCE [LARGE SCALE GENOMIC DNA]</scope>
    <source>
        <strain evidence="1 2">SA 807</strain>
    </source>
</reference>
<keyword evidence="2" id="KW-1185">Reference proteome</keyword>
<organism evidence="1 2">
    <name type="scientific">Violaceomyces palustris</name>
    <dbReference type="NCBI Taxonomy" id="1673888"/>
    <lineage>
        <taxon>Eukaryota</taxon>
        <taxon>Fungi</taxon>
        <taxon>Dikarya</taxon>
        <taxon>Basidiomycota</taxon>
        <taxon>Ustilaginomycotina</taxon>
        <taxon>Ustilaginomycetes</taxon>
        <taxon>Violaceomycetales</taxon>
        <taxon>Violaceomycetaceae</taxon>
        <taxon>Violaceomyces</taxon>
    </lineage>
</organism>
<protein>
    <submittedName>
        <fullName evidence="1">MFS general substrate transporter</fullName>
    </submittedName>
</protein>
<dbReference type="Proteomes" id="UP000245626">
    <property type="component" value="Unassembled WGS sequence"/>
</dbReference>
<dbReference type="EMBL" id="KZ820204">
    <property type="protein sequence ID" value="PWN48435.1"/>
    <property type="molecule type" value="Genomic_DNA"/>
</dbReference>